<dbReference type="PROSITE" id="PS51257">
    <property type="entry name" value="PROKAR_LIPOPROTEIN"/>
    <property type="match status" value="1"/>
</dbReference>
<reference evidence="2 3" key="1">
    <citation type="submission" date="2016-10" db="EMBL/GenBank/DDBJ databases">
        <authorList>
            <person name="de Groot N.N."/>
        </authorList>
    </citation>
    <scope>NUCLEOTIDE SEQUENCE [LARGE SCALE GENOMIC DNA]</scope>
    <source>
        <strain evidence="2 3">DSM 2872</strain>
    </source>
</reference>
<keyword evidence="1" id="KW-0732">Signal</keyword>
<dbReference type="EMBL" id="FNQG01000002">
    <property type="protein sequence ID" value="SDZ78998.1"/>
    <property type="molecule type" value="Genomic_DNA"/>
</dbReference>
<accession>A0A1H3VY64</accession>
<feature type="chain" id="PRO_5010260032" description="Lipoprotein" evidence="1">
    <location>
        <begin position="27"/>
        <end position="315"/>
    </location>
</feature>
<proteinExistence type="predicted"/>
<dbReference type="RefSeq" id="WP_074670801.1">
    <property type="nucleotide sequence ID" value="NZ_FNQG01000002.1"/>
</dbReference>
<organism evidence="2 3">
    <name type="scientific">Selenomonas ruminantium</name>
    <dbReference type="NCBI Taxonomy" id="971"/>
    <lineage>
        <taxon>Bacteria</taxon>
        <taxon>Bacillati</taxon>
        <taxon>Bacillota</taxon>
        <taxon>Negativicutes</taxon>
        <taxon>Selenomonadales</taxon>
        <taxon>Selenomonadaceae</taxon>
        <taxon>Selenomonas</taxon>
    </lineage>
</organism>
<name>A0A1H3VY64_SELRU</name>
<feature type="signal peptide" evidence="1">
    <location>
        <begin position="1"/>
        <end position="26"/>
    </location>
</feature>
<evidence type="ECO:0000256" key="1">
    <source>
        <dbReference type="SAM" id="SignalP"/>
    </source>
</evidence>
<gene>
    <name evidence="2" type="ORF">SAMN05660648_00633</name>
</gene>
<dbReference type="Proteomes" id="UP000183469">
    <property type="component" value="Unassembled WGS sequence"/>
</dbReference>
<dbReference type="AlphaFoldDB" id="A0A1H3VY64"/>
<evidence type="ECO:0000313" key="2">
    <source>
        <dbReference type="EMBL" id="SDZ78998.1"/>
    </source>
</evidence>
<evidence type="ECO:0008006" key="4">
    <source>
        <dbReference type="Google" id="ProtNLM"/>
    </source>
</evidence>
<dbReference type="OrthoDB" id="1665043at2"/>
<protein>
    <recommendedName>
        <fullName evidence="4">Lipoprotein</fullName>
    </recommendedName>
</protein>
<sequence length="315" mass="35110">MKYGKMATAASLAACVLMGSWGGCEAAVKAAAETVQFYPVPRVFEHAEYRLRLPQKYAKLVLTQTKFQDGKRLFSVAEKASIEASHKAAGECSGAGWLFAISKVNKAELKQMLCGDMSGRTLFARDDKGGYFIFEHPTDVRYMRETPEAMKRDQEQWSKLSAWAWSDVRKNFLKDNPGLSPLTADNSNIGICLANLSYRSGTIYSLGKKSAADCSGEGVWSLPFGEKLLYGNTYEMVKGDTTLKGDYVKLTIPKDKTELYFFQRKGTTYVLEKREGQQSNLYKATPVEEHAEALSVVQEWYDTAAAKAEKNKKAK</sequence>
<evidence type="ECO:0000313" key="3">
    <source>
        <dbReference type="Proteomes" id="UP000183469"/>
    </source>
</evidence>